<reference evidence="1 2" key="1">
    <citation type="submission" date="2017-10" db="EMBL/GenBank/DDBJ databases">
        <title>Comparative genomics in systemic dimorphic fungi from Ajellomycetaceae.</title>
        <authorList>
            <person name="Munoz J.F."/>
            <person name="Mcewen J.G."/>
            <person name="Clay O.K."/>
            <person name="Cuomo C.A."/>
        </authorList>
    </citation>
    <scope>NUCLEOTIDE SEQUENCE [LARGE SCALE GENOMIC DNA]</scope>
    <source>
        <strain evidence="1 2">UAMH7299</strain>
    </source>
</reference>
<dbReference type="OrthoDB" id="10327656at2759"/>
<proteinExistence type="predicted"/>
<dbReference type="Proteomes" id="UP000224634">
    <property type="component" value="Unassembled WGS sequence"/>
</dbReference>
<dbReference type="EMBL" id="PDNA01000389">
    <property type="protein sequence ID" value="PGG95962.1"/>
    <property type="molecule type" value="Genomic_DNA"/>
</dbReference>
<gene>
    <name evidence="1" type="ORF">AJ80_09885</name>
</gene>
<evidence type="ECO:0000313" key="2">
    <source>
        <dbReference type="Proteomes" id="UP000224634"/>
    </source>
</evidence>
<name>A0A2B7WH76_POLH7</name>
<comment type="caution">
    <text evidence="1">The sequence shown here is derived from an EMBL/GenBank/DDBJ whole genome shotgun (WGS) entry which is preliminary data.</text>
</comment>
<evidence type="ECO:0000313" key="1">
    <source>
        <dbReference type="EMBL" id="PGG95962.1"/>
    </source>
</evidence>
<protein>
    <submittedName>
        <fullName evidence="1">Uncharacterized protein</fullName>
    </submittedName>
</protein>
<dbReference type="AlphaFoldDB" id="A0A2B7WH76"/>
<keyword evidence="2" id="KW-1185">Reference proteome</keyword>
<accession>A0A2B7WH76</accession>
<sequence length="213" mass="24236">MGEHPEAPPFGSLYAPLPFVLYQPANASPERILLLVCGVFKDFVSLNLMHRGYGPLSGPQISASKLAFILNDGGCDFAQFDYFPCIQQLYEDKAWYRRGWKDKSEKIDYIESSMVYTLRKRSVVRLDEGNSSPVQSTGFLARLVDFRWQTPEYRLVVMQVANKGLVQQRFRRDELLDLRQIGIFVPRPGRCHPELNDNETPASICATGVEDDP</sequence>
<organism evidence="1 2">
    <name type="scientific">Polytolypa hystricis (strain UAMH7299)</name>
    <dbReference type="NCBI Taxonomy" id="1447883"/>
    <lineage>
        <taxon>Eukaryota</taxon>
        <taxon>Fungi</taxon>
        <taxon>Dikarya</taxon>
        <taxon>Ascomycota</taxon>
        <taxon>Pezizomycotina</taxon>
        <taxon>Eurotiomycetes</taxon>
        <taxon>Eurotiomycetidae</taxon>
        <taxon>Onygenales</taxon>
        <taxon>Onygenales incertae sedis</taxon>
        <taxon>Polytolypa</taxon>
    </lineage>
</organism>